<sequence>MDHDGTTPDSSWKSRNCLSPGEYATSWSLTKTANTQVLFRRVFMWTIILVRVVQTILIVSYNTFVSKVSSIVFGILFGILSFLLIFWCLTTIDRAQGRRRVCGLAISRLHLDLFVASCAFIHLILLAGFWTFLGHISFNVVWFILWASITLYGFICTKAPREA</sequence>
<gene>
    <name evidence="2" type="ORF">VMCG_06838</name>
</gene>
<keyword evidence="1" id="KW-0812">Transmembrane</keyword>
<evidence type="ECO:0000313" key="3">
    <source>
        <dbReference type="Proteomes" id="UP000283895"/>
    </source>
</evidence>
<dbReference type="OrthoDB" id="3750908at2759"/>
<keyword evidence="1" id="KW-1133">Transmembrane helix</keyword>
<proteinExistence type="predicted"/>
<feature type="transmembrane region" description="Helical" evidence="1">
    <location>
        <begin position="70"/>
        <end position="90"/>
    </location>
</feature>
<evidence type="ECO:0000313" key="2">
    <source>
        <dbReference type="EMBL" id="ROV97454.1"/>
    </source>
</evidence>
<dbReference type="STRING" id="356882.A0A423W2C1"/>
<accession>A0A423W2C1</accession>
<reference evidence="2 3" key="1">
    <citation type="submission" date="2015-09" db="EMBL/GenBank/DDBJ databases">
        <title>Host preference determinants of Valsa canker pathogens revealed by comparative genomics.</title>
        <authorList>
            <person name="Yin Z."/>
            <person name="Huang L."/>
        </authorList>
    </citation>
    <scope>NUCLEOTIDE SEQUENCE [LARGE SCALE GENOMIC DNA]</scope>
    <source>
        <strain evidence="2 3">03-1</strain>
    </source>
</reference>
<name>A0A423W2C1_9PEZI</name>
<dbReference type="AlphaFoldDB" id="A0A423W2C1"/>
<feature type="transmembrane region" description="Helical" evidence="1">
    <location>
        <begin position="42"/>
        <end position="64"/>
    </location>
</feature>
<dbReference type="Proteomes" id="UP000283895">
    <property type="component" value="Unassembled WGS sequence"/>
</dbReference>
<protein>
    <submittedName>
        <fullName evidence="2">Uncharacterized protein</fullName>
    </submittedName>
</protein>
<keyword evidence="1" id="KW-0472">Membrane</keyword>
<comment type="caution">
    <text evidence="2">The sequence shown here is derived from an EMBL/GenBank/DDBJ whole genome shotgun (WGS) entry which is preliminary data.</text>
</comment>
<organism evidence="2 3">
    <name type="scientific">Cytospora schulzeri</name>
    <dbReference type="NCBI Taxonomy" id="448051"/>
    <lineage>
        <taxon>Eukaryota</taxon>
        <taxon>Fungi</taxon>
        <taxon>Dikarya</taxon>
        <taxon>Ascomycota</taxon>
        <taxon>Pezizomycotina</taxon>
        <taxon>Sordariomycetes</taxon>
        <taxon>Sordariomycetidae</taxon>
        <taxon>Diaporthales</taxon>
        <taxon>Cytosporaceae</taxon>
        <taxon>Cytospora</taxon>
    </lineage>
</organism>
<dbReference type="EMBL" id="LKEA01000029">
    <property type="protein sequence ID" value="ROV97454.1"/>
    <property type="molecule type" value="Genomic_DNA"/>
</dbReference>
<evidence type="ECO:0000256" key="1">
    <source>
        <dbReference type="SAM" id="Phobius"/>
    </source>
</evidence>
<feature type="transmembrane region" description="Helical" evidence="1">
    <location>
        <begin position="111"/>
        <end position="130"/>
    </location>
</feature>
<feature type="transmembrane region" description="Helical" evidence="1">
    <location>
        <begin position="136"/>
        <end position="155"/>
    </location>
</feature>
<keyword evidence="3" id="KW-1185">Reference proteome</keyword>